<name>A0A494VSZ4_9SPHI</name>
<keyword evidence="3" id="KW-1185">Reference proteome</keyword>
<dbReference type="PANTHER" id="PTHR30383:SF29">
    <property type="entry name" value="SGNH HYDROLASE-TYPE ESTERASE DOMAIN-CONTAINING PROTEIN"/>
    <property type="match status" value="1"/>
</dbReference>
<proteinExistence type="predicted"/>
<accession>A0A494VSZ4</accession>
<reference evidence="2 3" key="1">
    <citation type="submission" date="2018-10" db="EMBL/GenBank/DDBJ databases">
        <title>Genome sequencing of Mucilaginibacter sp. HYN0043.</title>
        <authorList>
            <person name="Kim M."/>
            <person name="Yi H."/>
        </authorList>
    </citation>
    <scope>NUCLEOTIDE SEQUENCE [LARGE SCALE GENOMIC DNA]</scope>
    <source>
        <strain evidence="2 3">HYN0043</strain>
    </source>
</reference>
<dbReference type="InterPro" id="IPR036514">
    <property type="entry name" value="SGNH_hydro_sf"/>
</dbReference>
<organism evidence="2 3">
    <name type="scientific">Mucilaginibacter celer</name>
    <dbReference type="NCBI Taxonomy" id="2305508"/>
    <lineage>
        <taxon>Bacteria</taxon>
        <taxon>Pseudomonadati</taxon>
        <taxon>Bacteroidota</taxon>
        <taxon>Sphingobacteriia</taxon>
        <taxon>Sphingobacteriales</taxon>
        <taxon>Sphingobacteriaceae</taxon>
        <taxon>Mucilaginibacter</taxon>
    </lineage>
</organism>
<evidence type="ECO:0000313" key="2">
    <source>
        <dbReference type="EMBL" id="AYL94062.1"/>
    </source>
</evidence>
<keyword evidence="2" id="KW-0378">Hydrolase</keyword>
<dbReference type="InterPro" id="IPR013830">
    <property type="entry name" value="SGNH_hydro"/>
</dbReference>
<dbReference type="PROSITE" id="PS51257">
    <property type="entry name" value="PROKAR_LIPOPROTEIN"/>
    <property type="match status" value="1"/>
</dbReference>
<dbReference type="EMBL" id="CP032869">
    <property type="protein sequence ID" value="AYL94062.1"/>
    <property type="molecule type" value="Genomic_DNA"/>
</dbReference>
<dbReference type="GO" id="GO:0016788">
    <property type="term" value="F:hydrolase activity, acting on ester bonds"/>
    <property type="evidence" value="ECO:0007669"/>
    <property type="project" value="UniProtKB-ARBA"/>
</dbReference>
<dbReference type="AlphaFoldDB" id="A0A494VSZ4"/>
<evidence type="ECO:0000259" key="1">
    <source>
        <dbReference type="Pfam" id="PF13472"/>
    </source>
</evidence>
<dbReference type="PANTHER" id="PTHR30383">
    <property type="entry name" value="THIOESTERASE 1/PROTEASE 1/LYSOPHOSPHOLIPASE L1"/>
    <property type="match status" value="1"/>
</dbReference>
<dbReference type="Gene3D" id="3.40.50.1110">
    <property type="entry name" value="SGNH hydrolase"/>
    <property type="match status" value="1"/>
</dbReference>
<dbReference type="KEGG" id="muh:HYN43_001570"/>
<dbReference type="OrthoDB" id="9794725at2"/>
<feature type="domain" description="SGNH hydrolase-type esterase" evidence="1">
    <location>
        <begin position="29"/>
        <end position="158"/>
    </location>
</feature>
<dbReference type="InterPro" id="IPR051532">
    <property type="entry name" value="Ester_Hydrolysis_Enzymes"/>
</dbReference>
<dbReference type="Pfam" id="PF13472">
    <property type="entry name" value="Lipase_GDSL_2"/>
    <property type="match status" value="1"/>
</dbReference>
<protein>
    <submittedName>
        <fullName evidence="2">SGNH/GDSL hydrolase family protein</fullName>
    </submittedName>
</protein>
<dbReference type="Proteomes" id="UP000270046">
    <property type="component" value="Chromosome"/>
</dbReference>
<gene>
    <name evidence="2" type="ORF">HYN43_001570</name>
</gene>
<evidence type="ECO:0000313" key="3">
    <source>
        <dbReference type="Proteomes" id="UP000270046"/>
    </source>
</evidence>
<dbReference type="SUPFAM" id="SSF52266">
    <property type="entry name" value="SGNH hydrolase"/>
    <property type="match status" value="1"/>
</dbReference>
<dbReference type="RefSeq" id="WP_119407781.1">
    <property type="nucleotide sequence ID" value="NZ_CP032869.1"/>
</dbReference>
<sequence length="228" mass="24786">MSMKYLAFILIITSFLSCQKGSGDSTTRNGKLVVYNKGVPGNVSAQLVERIDEDVLNYKPQLVVIMIGTNDVSHRVPYDQYTANITTLVTKIQAQSGKVLLLSPPPRGTAEITTPTYFMNDRNDKINLILDSLSQSLKCYYLDINAAFKNAGSPNSTAGSYILNSANSPDRPDGVHLTLDGTAFLAKEVAKFIKDNKLDNISLVICFGDSLTAGNSGGYPQLLQKLLN</sequence>